<dbReference type="PANTHER" id="PTHR33172:SF91">
    <property type="entry name" value="PROTEIN OXIDATIVE STRESS 3 LIKE 5"/>
    <property type="match status" value="1"/>
</dbReference>
<evidence type="ECO:0000313" key="5">
    <source>
        <dbReference type="RefSeq" id="XP_015867264.2"/>
    </source>
</evidence>
<feature type="compositionally biased region" description="Acidic residues" evidence="3">
    <location>
        <begin position="222"/>
        <end position="234"/>
    </location>
</feature>
<gene>
    <name evidence="5" type="primary">LOC107404779</name>
</gene>
<dbReference type="GeneID" id="107404779"/>
<dbReference type="InterPro" id="IPR051992">
    <property type="entry name" value="OxStress_Response_Reg"/>
</dbReference>
<sequence length="265" mass="29007">MEVLLGPTFTIDVSSSPAYARDRGGAATAQEKHAAVASCLFLKDDGVVGSDIRISGKEKPRSDDESSDSSSTIGVPDDSDEEDDASSKGDGGSDEVQSKFSRGGGFGSLGSLSSLEETLPIKRGLSNYFSGKSKSFANLSDVSAVNNVKQVEKAENPFNKRRRVLIAAKWSRKSSFYNWPNPKSMPLLALNEEDDDGEQQAPQSSFADKEQKRQQHEHEDHDGDDDEHHEEETEGLAKLRETRKLNSFKSKSCFSLTDLQEHTQS</sequence>
<organism evidence="4 5">
    <name type="scientific">Ziziphus jujuba</name>
    <name type="common">Chinese jujube</name>
    <name type="synonym">Ziziphus sativa</name>
    <dbReference type="NCBI Taxonomy" id="326968"/>
    <lineage>
        <taxon>Eukaryota</taxon>
        <taxon>Viridiplantae</taxon>
        <taxon>Streptophyta</taxon>
        <taxon>Embryophyta</taxon>
        <taxon>Tracheophyta</taxon>
        <taxon>Spermatophyta</taxon>
        <taxon>Magnoliopsida</taxon>
        <taxon>eudicotyledons</taxon>
        <taxon>Gunneridae</taxon>
        <taxon>Pentapetalae</taxon>
        <taxon>rosids</taxon>
        <taxon>fabids</taxon>
        <taxon>Rosales</taxon>
        <taxon>Rhamnaceae</taxon>
        <taxon>Paliureae</taxon>
        <taxon>Ziziphus</taxon>
    </lineage>
</organism>
<dbReference type="RefSeq" id="XP_015867264.2">
    <property type="nucleotide sequence ID" value="XM_016011778.3"/>
</dbReference>
<feature type="region of interest" description="Disordered" evidence="3">
    <location>
        <begin position="52"/>
        <end position="112"/>
    </location>
</feature>
<accession>A0A6P3YTA2</accession>
<evidence type="ECO:0000256" key="2">
    <source>
        <dbReference type="ARBA" id="ARBA00023242"/>
    </source>
</evidence>
<evidence type="ECO:0000256" key="1">
    <source>
        <dbReference type="ARBA" id="ARBA00004123"/>
    </source>
</evidence>
<dbReference type="Proteomes" id="UP001652623">
    <property type="component" value="Chromosome 5"/>
</dbReference>
<comment type="subcellular location">
    <subcellularLocation>
        <location evidence="1">Nucleus</location>
    </subcellularLocation>
</comment>
<evidence type="ECO:0000313" key="4">
    <source>
        <dbReference type="Proteomes" id="UP001652623"/>
    </source>
</evidence>
<reference evidence="5" key="1">
    <citation type="submission" date="2025-08" db="UniProtKB">
        <authorList>
            <consortium name="RefSeq"/>
        </authorList>
    </citation>
    <scope>IDENTIFICATION</scope>
    <source>
        <tissue evidence="5">Seedling</tissue>
    </source>
</reference>
<dbReference type="GO" id="GO:0006950">
    <property type="term" value="P:response to stress"/>
    <property type="evidence" value="ECO:0007669"/>
    <property type="project" value="UniProtKB-ARBA"/>
</dbReference>
<name>A0A6P3YTA2_ZIZJJ</name>
<dbReference type="PANTHER" id="PTHR33172">
    <property type="entry name" value="OS08G0516900 PROTEIN"/>
    <property type="match status" value="1"/>
</dbReference>
<feature type="compositionally biased region" description="Basic and acidic residues" evidence="3">
    <location>
        <begin position="54"/>
        <end position="64"/>
    </location>
</feature>
<dbReference type="AlphaFoldDB" id="A0A6P3YTA2"/>
<keyword evidence="2" id="KW-0539">Nucleus</keyword>
<feature type="compositionally biased region" description="Basic and acidic residues" evidence="3">
    <location>
        <begin position="207"/>
        <end position="221"/>
    </location>
</feature>
<protein>
    <submittedName>
        <fullName evidence="5">Protein OXIDATIVE STRESS 3 LIKE 4 isoform X2</fullName>
    </submittedName>
</protein>
<proteinExistence type="predicted"/>
<feature type="region of interest" description="Disordered" evidence="3">
    <location>
        <begin position="175"/>
        <end position="242"/>
    </location>
</feature>
<evidence type="ECO:0000256" key="3">
    <source>
        <dbReference type="SAM" id="MobiDB-lite"/>
    </source>
</evidence>
<dbReference type="GO" id="GO:0005634">
    <property type="term" value="C:nucleus"/>
    <property type="evidence" value="ECO:0007669"/>
    <property type="project" value="UniProtKB-SubCell"/>
</dbReference>
<keyword evidence="4" id="KW-1185">Reference proteome</keyword>